<keyword evidence="5" id="KW-0238">DNA-binding</keyword>
<evidence type="ECO:0000256" key="3">
    <source>
        <dbReference type="ARBA" id="ARBA00023015"/>
    </source>
</evidence>
<dbReference type="InterPro" id="IPR000943">
    <property type="entry name" value="RNA_pol_sigma70"/>
</dbReference>
<dbReference type="PIRSF" id="PIRSF002939">
    <property type="entry name" value="RNA_polymerase_sigma-H_factor"/>
    <property type="match status" value="1"/>
</dbReference>
<evidence type="ECO:0000256" key="1">
    <source>
        <dbReference type="ARBA" id="ARBA00007788"/>
    </source>
</evidence>
<dbReference type="PROSITE" id="PS00715">
    <property type="entry name" value="SIGMA70_1"/>
    <property type="match status" value="1"/>
</dbReference>
<dbReference type="GO" id="GO:0006352">
    <property type="term" value="P:DNA-templated transcription initiation"/>
    <property type="evidence" value="ECO:0007669"/>
    <property type="project" value="InterPro"/>
</dbReference>
<dbReference type="InterPro" id="IPR007627">
    <property type="entry name" value="RNA_pol_sigma70_r2"/>
</dbReference>
<comment type="caution">
    <text evidence="9">The sequence shown here is derived from an EMBL/GenBank/DDBJ whole genome shotgun (WGS) entry which is preliminary data.</text>
</comment>
<keyword evidence="3" id="KW-0805">Transcription regulation</keyword>
<evidence type="ECO:0000313" key="9">
    <source>
        <dbReference type="EMBL" id="HJD40276.1"/>
    </source>
</evidence>
<dbReference type="InterPro" id="IPR013249">
    <property type="entry name" value="RNA_pol_sigma70_r4_t2"/>
</dbReference>
<dbReference type="GO" id="GO:0016987">
    <property type="term" value="F:sigma factor activity"/>
    <property type="evidence" value="ECO:0007669"/>
    <property type="project" value="UniProtKB-KW"/>
</dbReference>
<evidence type="ECO:0000256" key="5">
    <source>
        <dbReference type="ARBA" id="ARBA00023125"/>
    </source>
</evidence>
<organism evidence="9 10">
    <name type="scientific">Candidatus Blautia stercoripullorum</name>
    <dbReference type="NCBI Taxonomy" id="2838502"/>
    <lineage>
        <taxon>Bacteria</taxon>
        <taxon>Bacillati</taxon>
        <taxon>Bacillota</taxon>
        <taxon>Clostridia</taxon>
        <taxon>Lachnospirales</taxon>
        <taxon>Lachnospiraceae</taxon>
        <taxon>Blautia</taxon>
    </lineage>
</organism>
<evidence type="ECO:0000256" key="4">
    <source>
        <dbReference type="ARBA" id="ARBA00023082"/>
    </source>
</evidence>
<comment type="function">
    <text evidence="7">Sigma factors are initiation factors that promote the attachment of RNA polymerase to specific initiation sites and are then released. Sigma-S contributes to the protection against external stress, thus playing a role in cellular fitness and survival.</text>
</comment>
<dbReference type="GO" id="GO:0003677">
    <property type="term" value="F:DNA binding"/>
    <property type="evidence" value="ECO:0007669"/>
    <property type="project" value="UniProtKB-KW"/>
</dbReference>
<dbReference type="Pfam" id="PF04542">
    <property type="entry name" value="Sigma70_r2"/>
    <property type="match status" value="1"/>
</dbReference>
<dbReference type="InterPro" id="IPR036388">
    <property type="entry name" value="WH-like_DNA-bd_sf"/>
</dbReference>
<dbReference type="InterPro" id="IPR016032">
    <property type="entry name" value="Sig_transdc_resp-reg_C-effctor"/>
</dbReference>
<evidence type="ECO:0000259" key="8">
    <source>
        <dbReference type="PROSITE" id="PS00715"/>
    </source>
</evidence>
<name>A0A9D2U3Z2_9FIRM</name>
<accession>A0A9D2U3Z2</accession>
<dbReference type="PANTHER" id="PTHR30385:SF1">
    <property type="entry name" value="RNA POLYMERASE SIGMA-H FACTOR"/>
    <property type="match status" value="1"/>
</dbReference>
<evidence type="ECO:0000256" key="2">
    <source>
        <dbReference type="ARBA" id="ARBA00021245"/>
    </source>
</evidence>
<dbReference type="AlphaFoldDB" id="A0A9D2U3Z2"/>
<reference evidence="9" key="1">
    <citation type="journal article" date="2021" name="PeerJ">
        <title>Extensive microbial diversity within the chicken gut microbiome revealed by metagenomics and culture.</title>
        <authorList>
            <person name="Gilroy R."/>
            <person name="Ravi A."/>
            <person name="Getino M."/>
            <person name="Pursley I."/>
            <person name="Horton D.L."/>
            <person name="Alikhan N.F."/>
            <person name="Baker D."/>
            <person name="Gharbi K."/>
            <person name="Hall N."/>
            <person name="Watson M."/>
            <person name="Adriaenssens E.M."/>
            <person name="Foster-Nyarko E."/>
            <person name="Jarju S."/>
            <person name="Secka A."/>
            <person name="Antonio M."/>
            <person name="Oren A."/>
            <person name="Chaudhuri R.R."/>
            <person name="La Ragione R."/>
            <person name="Hildebrand F."/>
            <person name="Pallen M.J."/>
        </authorList>
    </citation>
    <scope>NUCLEOTIDE SEQUENCE</scope>
    <source>
        <strain evidence="9">ChiW19-6364</strain>
    </source>
</reference>
<dbReference type="Gene3D" id="1.20.120.1810">
    <property type="match status" value="1"/>
</dbReference>
<protein>
    <recommendedName>
        <fullName evidence="2">RNA polymerase sigma factor SigS</fullName>
    </recommendedName>
</protein>
<dbReference type="EMBL" id="DWUX01000173">
    <property type="protein sequence ID" value="HJD40276.1"/>
    <property type="molecule type" value="Genomic_DNA"/>
</dbReference>
<dbReference type="InterPro" id="IPR013325">
    <property type="entry name" value="RNA_pol_sigma_r2"/>
</dbReference>
<dbReference type="NCBIfam" id="TIGR02937">
    <property type="entry name" value="sigma70-ECF"/>
    <property type="match status" value="1"/>
</dbReference>
<keyword evidence="4" id="KW-0731">Sigma factor</keyword>
<evidence type="ECO:0000256" key="6">
    <source>
        <dbReference type="ARBA" id="ARBA00023163"/>
    </source>
</evidence>
<gene>
    <name evidence="9" type="primary">sigH</name>
    <name evidence="9" type="ORF">H9913_09620</name>
</gene>
<dbReference type="SUPFAM" id="SSF88946">
    <property type="entry name" value="Sigma2 domain of RNA polymerase sigma factors"/>
    <property type="match status" value="1"/>
</dbReference>
<keyword evidence="6" id="KW-0804">Transcription</keyword>
<proteinExistence type="inferred from homology"/>
<dbReference type="InterPro" id="IPR016371">
    <property type="entry name" value="RNA_pol_sigma-H_factor"/>
</dbReference>
<comment type="similarity">
    <text evidence="1">Belongs to the sigma-70 factor family.</text>
</comment>
<dbReference type="SUPFAM" id="SSF46894">
    <property type="entry name" value="C-terminal effector domain of the bipartite response regulators"/>
    <property type="match status" value="1"/>
</dbReference>
<dbReference type="InterPro" id="IPR014284">
    <property type="entry name" value="RNA_pol_sigma-70_dom"/>
</dbReference>
<dbReference type="Pfam" id="PF08281">
    <property type="entry name" value="Sigma70_r4_2"/>
    <property type="match status" value="1"/>
</dbReference>
<reference evidence="9" key="2">
    <citation type="submission" date="2021-04" db="EMBL/GenBank/DDBJ databases">
        <authorList>
            <person name="Gilroy R."/>
        </authorList>
    </citation>
    <scope>NUCLEOTIDE SEQUENCE</scope>
    <source>
        <strain evidence="9">ChiW19-6364</strain>
    </source>
</reference>
<dbReference type="NCBIfam" id="NF006148">
    <property type="entry name" value="PRK08295.1-5"/>
    <property type="match status" value="1"/>
</dbReference>
<evidence type="ECO:0000313" key="10">
    <source>
        <dbReference type="Proteomes" id="UP000823850"/>
    </source>
</evidence>
<sequence length="197" mass="23056">MIKEYEGIPDEELIRRAQNGEKKLEEFLIDKYKGMVRKKAHAMFLIGGEQEDLIQEGMIGLFRAVRDYRPSKNASFATFASLCVERQIYKAIEISGRQKHRPLNSYISLSEENSPLKNTEDTKQQNPEEIIIDRESTNLMQEKIKERLSPFENQVLRAYLEGKDYHQIARQMEKSPKSIDNALQRIRNKIHDLMETP</sequence>
<dbReference type="Gene3D" id="1.10.10.10">
    <property type="entry name" value="Winged helix-like DNA-binding domain superfamily/Winged helix DNA-binding domain"/>
    <property type="match status" value="1"/>
</dbReference>
<evidence type="ECO:0000256" key="7">
    <source>
        <dbReference type="ARBA" id="ARBA00024701"/>
    </source>
</evidence>
<dbReference type="Proteomes" id="UP000823850">
    <property type="component" value="Unassembled WGS sequence"/>
</dbReference>
<feature type="domain" description="RNA polymerase sigma-70" evidence="8">
    <location>
        <begin position="52"/>
        <end position="65"/>
    </location>
</feature>
<dbReference type="PANTHER" id="PTHR30385">
    <property type="entry name" value="SIGMA FACTOR F FLAGELLAR"/>
    <property type="match status" value="1"/>
</dbReference>